<dbReference type="RefSeq" id="WP_040479934.1">
    <property type="nucleotide sequence ID" value="NZ_JH393257.1"/>
</dbReference>
<evidence type="ECO:0000313" key="3">
    <source>
        <dbReference type="Proteomes" id="UP000216538"/>
    </source>
</evidence>
<accession>A0ABX4GCB8</accession>
<evidence type="ECO:0008006" key="4">
    <source>
        <dbReference type="Google" id="ProtNLM"/>
    </source>
</evidence>
<sequence>MNIKQFKYKPRLGLFLICFAIFLAMSILILYIAQQPVRSHSIGRLMVRMKVDAALILNILGWIGIAFSAATAYAVYWTKTLGERYVEIGAGRIRAPASNLSANIVEVPFSEVQNVSVQKIQSSRIITVQHAKGKIRFTNMMFPEKGAFDELISALSAVSNTHGETKNVSNS</sequence>
<reference evidence="2 3" key="1">
    <citation type="submission" date="2017-07" db="EMBL/GenBank/DDBJ databases">
        <title>Shotgun whole genome sequences of three halophilic bacterial isolates.</title>
        <authorList>
            <person name="Pozzo T."/>
            <person name="Higdon S.M."/>
            <person name="Quillaguaman J."/>
        </authorList>
    </citation>
    <scope>NUCLEOTIDE SEQUENCE [LARGE SCALE GENOMIC DNA]</scope>
    <source>
        <strain evidence="2 3">LC1</strain>
    </source>
</reference>
<keyword evidence="1" id="KW-1133">Transmembrane helix</keyword>
<organism evidence="2 3">
    <name type="scientific">Vreelandella boliviensis LC1</name>
    <dbReference type="NCBI Taxonomy" id="1072583"/>
    <lineage>
        <taxon>Bacteria</taxon>
        <taxon>Pseudomonadati</taxon>
        <taxon>Pseudomonadota</taxon>
        <taxon>Gammaproteobacteria</taxon>
        <taxon>Oceanospirillales</taxon>
        <taxon>Halomonadaceae</taxon>
        <taxon>Vreelandella</taxon>
    </lineage>
</organism>
<feature type="transmembrane region" description="Helical" evidence="1">
    <location>
        <begin position="53"/>
        <end position="76"/>
    </location>
</feature>
<keyword evidence="1" id="KW-0812">Transmembrane</keyword>
<keyword evidence="3" id="KW-1185">Reference proteome</keyword>
<feature type="transmembrane region" description="Helical" evidence="1">
    <location>
        <begin position="12"/>
        <end position="33"/>
    </location>
</feature>
<keyword evidence="1" id="KW-0472">Membrane</keyword>
<name>A0ABX4GCB8_9GAMM</name>
<proteinExistence type="predicted"/>
<protein>
    <recommendedName>
        <fullName evidence="4">DUF304 domain-containing protein</fullName>
    </recommendedName>
</protein>
<comment type="caution">
    <text evidence="2">The sequence shown here is derived from an EMBL/GenBank/DDBJ whole genome shotgun (WGS) entry which is preliminary data.</text>
</comment>
<dbReference type="Proteomes" id="UP000216538">
    <property type="component" value="Unassembled WGS sequence"/>
</dbReference>
<gene>
    <name evidence="2" type="ORF">CE457_03135</name>
</gene>
<evidence type="ECO:0000313" key="2">
    <source>
        <dbReference type="EMBL" id="OZT75400.1"/>
    </source>
</evidence>
<evidence type="ECO:0000256" key="1">
    <source>
        <dbReference type="SAM" id="Phobius"/>
    </source>
</evidence>
<dbReference type="EMBL" id="NPEY01000002">
    <property type="protein sequence ID" value="OZT75400.1"/>
    <property type="molecule type" value="Genomic_DNA"/>
</dbReference>